<reference evidence="1" key="1">
    <citation type="submission" date="2021-07" db="EMBL/GenBank/DDBJ databases">
        <authorList>
            <person name="Catto M.A."/>
            <person name="Jacobson A."/>
            <person name="Kennedy G."/>
            <person name="Labadie P."/>
            <person name="Hunt B.G."/>
            <person name="Srinivasan R."/>
        </authorList>
    </citation>
    <scope>NUCLEOTIDE SEQUENCE</scope>
    <source>
        <strain evidence="1">PL_HMW_Pooled</strain>
        <tissue evidence="1">Head</tissue>
    </source>
</reference>
<proteinExistence type="predicted"/>
<dbReference type="Proteomes" id="UP001219518">
    <property type="component" value="Unassembled WGS sequence"/>
</dbReference>
<dbReference type="AlphaFoldDB" id="A0AAE1HPU8"/>
<reference evidence="1" key="2">
    <citation type="journal article" date="2023" name="BMC Genomics">
        <title>Pest status, molecular evolution, and epigenetic factors derived from the genome assembly of Frankliniella fusca, a thysanopteran phytovirus vector.</title>
        <authorList>
            <person name="Catto M.A."/>
            <person name="Labadie P.E."/>
            <person name="Jacobson A.L."/>
            <person name="Kennedy G.G."/>
            <person name="Srinivasan R."/>
            <person name="Hunt B.G."/>
        </authorList>
    </citation>
    <scope>NUCLEOTIDE SEQUENCE</scope>
    <source>
        <strain evidence="1">PL_HMW_Pooled</strain>
    </source>
</reference>
<gene>
    <name evidence="1" type="ORF">KUF71_013452</name>
</gene>
<evidence type="ECO:0000313" key="1">
    <source>
        <dbReference type="EMBL" id="KAK3925183.1"/>
    </source>
</evidence>
<protein>
    <submittedName>
        <fullName evidence="1">Dihydroorotase</fullName>
    </submittedName>
</protein>
<comment type="caution">
    <text evidence="1">The sequence shown here is derived from an EMBL/GenBank/DDBJ whole genome shotgun (WGS) entry which is preliminary data.</text>
</comment>
<keyword evidence="2" id="KW-1185">Reference proteome</keyword>
<name>A0AAE1HPU8_9NEOP</name>
<accession>A0AAE1HPU8</accession>
<evidence type="ECO:0000313" key="2">
    <source>
        <dbReference type="Proteomes" id="UP001219518"/>
    </source>
</evidence>
<dbReference type="EMBL" id="JAHWGI010001220">
    <property type="protein sequence ID" value="KAK3925183.1"/>
    <property type="molecule type" value="Genomic_DNA"/>
</dbReference>
<organism evidence="1 2">
    <name type="scientific">Frankliniella fusca</name>
    <dbReference type="NCBI Taxonomy" id="407009"/>
    <lineage>
        <taxon>Eukaryota</taxon>
        <taxon>Metazoa</taxon>
        <taxon>Ecdysozoa</taxon>
        <taxon>Arthropoda</taxon>
        <taxon>Hexapoda</taxon>
        <taxon>Insecta</taxon>
        <taxon>Pterygota</taxon>
        <taxon>Neoptera</taxon>
        <taxon>Paraneoptera</taxon>
        <taxon>Thysanoptera</taxon>
        <taxon>Terebrantia</taxon>
        <taxon>Thripoidea</taxon>
        <taxon>Thripidae</taxon>
        <taxon>Frankliniella</taxon>
    </lineage>
</organism>
<sequence length="97" mass="10828">MGTLIADEKRRRNVGFCVARSPHRSEAGMFVVRPYAFCFEVVGWSNLRSQPAGLCVSPRARRLERTPVAPSLEPPILSVADVLLWDLRAPPAQLEQI</sequence>